<sequence>MLLQELSSLMSLPVLARHMLLFPLSVKSARVLMVALPLVFLKLLVPSLTLAEAKPSLVLLF</sequence>
<dbReference type="AlphaFoldDB" id="A0A0A9CZP5"/>
<name>A0A0A9CZP5_ARUDO</name>
<reference evidence="1" key="2">
    <citation type="journal article" date="2015" name="Data Brief">
        <title>Shoot transcriptome of the giant reed, Arundo donax.</title>
        <authorList>
            <person name="Barrero R.A."/>
            <person name="Guerrero F.D."/>
            <person name="Moolhuijzen P."/>
            <person name="Goolsby J.A."/>
            <person name="Tidwell J."/>
            <person name="Bellgard S.E."/>
            <person name="Bellgard M.I."/>
        </authorList>
    </citation>
    <scope>NUCLEOTIDE SEQUENCE</scope>
    <source>
        <tissue evidence="1">Shoot tissue taken approximately 20 cm above the soil surface</tissue>
    </source>
</reference>
<evidence type="ECO:0000313" key="1">
    <source>
        <dbReference type="EMBL" id="JAD78860.1"/>
    </source>
</evidence>
<dbReference type="EMBL" id="GBRH01219035">
    <property type="protein sequence ID" value="JAD78860.1"/>
    <property type="molecule type" value="Transcribed_RNA"/>
</dbReference>
<reference evidence="1" key="1">
    <citation type="submission" date="2014-09" db="EMBL/GenBank/DDBJ databases">
        <authorList>
            <person name="Magalhaes I.L.F."/>
            <person name="Oliveira U."/>
            <person name="Santos F.R."/>
            <person name="Vidigal T.H.D.A."/>
            <person name="Brescovit A.D."/>
            <person name="Santos A.J."/>
        </authorList>
    </citation>
    <scope>NUCLEOTIDE SEQUENCE</scope>
    <source>
        <tissue evidence="1">Shoot tissue taken approximately 20 cm above the soil surface</tissue>
    </source>
</reference>
<accession>A0A0A9CZP5</accession>
<protein>
    <submittedName>
        <fullName evidence="1">Uncharacterized protein</fullName>
    </submittedName>
</protein>
<proteinExistence type="predicted"/>
<organism evidence="1">
    <name type="scientific">Arundo donax</name>
    <name type="common">Giant reed</name>
    <name type="synonym">Donax arundinaceus</name>
    <dbReference type="NCBI Taxonomy" id="35708"/>
    <lineage>
        <taxon>Eukaryota</taxon>
        <taxon>Viridiplantae</taxon>
        <taxon>Streptophyta</taxon>
        <taxon>Embryophyta</taxon>
        <taxon>Tracheophyta</taxon>
        <taxon>Spermatophyta</taxon>
        <taxon>Magnoliopsida</taxon>
        <taxon>Liliopsida</taxon>
        <taxon>Poales</taxon>
        <taxon>Poaceae</taxon>
        <taxon>PACMAD clade</taxon>
        <taxon>Arundinoideae</taxon>
        <taxon>Arundineae</taxon>
        <taxon>Arundo</taxon>
    </lineage>
</organism>